<protein>
    <submittedName>
        <fullName evidence="2">Uncharacterized protein</fullName>
    </submittedName>
</protein>
<sequence>MIIVYFSLPLFIFMVFLAIAGCVGCFYMGRHQGITNVGGPAMPTAYPTTQQANQGYNTRAQPYPKLGRYVATELFRNIDTTRIHAFLSTF</sequence>
<gene>
    <name evidence="2" type="ORF">BRARA_E01862</name>
</gene>
<name>A0A397ZB01_BRACM</name>
<keyword evidence="1" id="KW-1133">Transmembrane helix</keyword>
<feature type="transmembrane region" description="Helical" evidence="1">
    <location>
        <begin position="6"/>
        <end position="27"/>
    </location>
</feature>
<reference evidence="2 3" key="1">
    <citation type="submission" date="2018-06" db="EMBL/GenBank/DDBJ databases">
        <title>WGS assembly of Brassica rapa FPsc.</title>
        <authorList>
            <person name="Bowman J."/>
            <person name="Kohchi T."/>
            <person name="Yamato K."/>
            <person name="Jenkins J."/>
            <person name="Shu S."/>
            <person name="Ishizaki K."/>
            <person name="Yamaoka S."/>
            <person name="Nishihama R."/>
            <person name="Nakamura Y."/>
            <person name="Berger F."/>
            <person name="Adam C."/>
            <person name="Aki S."/>
            <person name="Althoff F."/>
            <person name="Araki T."/>
            <person name="Arteaga-Vazquez M."/>
            <person name="Balasubrmanian S."/>
            <person name="Bauer D."/>
            <person name="Boehm C."/>
            <person name="Briginshaw L."/>
            <person name="Caballero-Perez J."/>
            <person name="Catarino B."/>
            <person name="Chen F."/>
            <person name="Chiyoda S."/>
            <person name="Chovatia M."/>
            <person name="Davies K."/>
            <person name="Delmans M."/>
            <person name="Demura T."/>
            <person name="Dierschke T."/>
            <person name="Dolan L."/>
            <person name="Dorantes-Acosta A."/>
            <person name="Eklund D."/>
            <person name="Florent S."/>
            <person name="Flores-Sandoval E."/>
            <person name="Fujiyama A."/>
            <person name="Fukuzawa H."/>
            <person name="Galik B."/>
            <person name="Grimanelli D."/>
            <person name="Grimwood J."/>
            <person name="Grossniklaus U."/>
            <person name="Hamada T."/>
            <person name="Haseloff J."/>
            <person name="Hetherington A."/>
            <person name="Higo A."/>
            <person name="Hirakawa Y."/>
            <person name="Hundley H."/>
            <person name="Ikeda Y."/>
            <person name="Inoue K."/>
            <person name="Inoue S."/>
            <person name="Ishida S."/>
            <person name="Jia Q."/>
            <person name="Kakita M."/>
            <person name="Kanazawa T."/>
            <person name="Kawai Y."/>
            <person name="Kawashima T."/>
            <person name="Kennedy M."/>
            <person name="Kinose K."/>
            <person name="Kinoshita T."/>
            <person name="Kohara Y."/>
            <person name="Koide E."/>
            <person name="Komatsu K."/>
            <person name="Kopischke S."/>
            <person name="Kubo M."/>
            <person name="Kyozuka J."/>
            <person name="Lagercrantz U."/>
            <person name="Lin S."/>
            <person name="Lindquist E."/>
            <person name="Lipzen A."/>
            <person name="Lu C."/>
            <person name="Luna E."/>
            <person name="Martienssen R."/>
            <person name="Minamino N."/>
            <person name="Mizutani M."/>
            <person name="Mizutani M."/>
            <person name="Mochizuki N."/>
            <person name="Monte I."/>
            <person name="Mosher R."/>
            <person name="Nagasaki H."/>
            <person name="Nakagami H."/>
            <person name="Naramoto S."/>
            <person name="Nishitani K."/>
            <person name="Ohtani M."/>
            <person name="Okamoto T."/>
            <person name="Okumura M."/>
            <person name="Phillips J."/>
            <person name="Pollak B."/>
            <person name="Reinders A."/>
            <person name="Roevekamp M."/>
            <person name="Sano R."/>
            <person name="Sawa S."/>
            <person name="Schmid M."/>
            <person name="Shirakawa M."/>
            <person name="Solano R."/>
            <person name="Spunde A."/>
            <person name="Suetsugu N."/>
            <person name="Sugano S."/>
            <person name="Sugiyama A."/>
            <person name="Sun R."/>
            <person name="Suzuki Y."/>
            <person name="Takenaka M."/>
            <person name="Takezawa D."/>
            <person name="Tomogane H."/>
            <person name="Tsuzuki M."/>
            <person name="Ueda T."/>
            <person name="Umeda M."/>
            <person name="Ward J."/>
            <person name="Watanabe Y."/>
            <person name="Yazaki K."/>
            <person name="Yokoyama R."/>
            <person name="Yoshitake Y."/>
            <person name="Yotsui I."/>
            <person name="Zachgo S."/>
            <person name="Schmutz J."/>
        </authorList>
    </citation>
    <scope>NUCLEOTIDE SEQUENCE [LARGE SCALE GENOMIC DNA]</scope>
    <source>
        <strain evidence="3">cv. B-3</strain>
    </source>
</reference>
<keyword evidence="1" id="KW-0472">Membrane</keyword>
<dbReference type="Proteomes" id="UP000264353">
    <property type="component" value="Chromosome A5"/>
</dbReference>
<evidence type="ECO:0000313" key="2">
    <source>
        <dbReference type="EMBL" id="RID62819.1"/>
    </source>
</evidence>
<accession>A0A397ZB01</accession>
<proteinExistence type="predicted"/>
<evidence type="ECO:0000256" key="1">
    <source>
        <dbReference type="SAM" id="Phobius"/>
    </source>
</evidence>
<organism evidence="2 3">
    <name type="scientific">Brassica campestris</name>
    <name type="common">Field mustard</name>
    <dbReference type="NCBI Taxonomy" id="3711"/>
    <lineage>
        <taxon>Eukaryota</taxon>
        <taxon>Viridiplantae</taxon>
        <taxon>Streptophyta</taxon>
        <taxon>Embryophyta</taxon>
        <taxon>Tracheophyta</taxon>
        <taxon>Spermatophyta</taxon>
        <taxon>Magnoliopsida</taxon>
        <taxon>eudicotyledons</taxon>
        <taxon>Gunneridae</taxon>
        <taxon>Pentapetalae</taxon>
        <taxon>rosids</taxon>
        <taxon>malvids</taxon>
        <taxon>Brassicales</taxon>
        <taxon>Brassicaceae</taxon>
        <taxon>Brassiceae</taxon>
        <taxon>Brassica</taxon>
    </lineage>
</organism>
<evidence type="ECO:0000313" key="3">
    <source>
        <dbReference type="Proteomes" id="UP000264353"/>
    </source>
</evidence>
<dbReference type="AlphaFoldDB" id="A0A397ZB01"/>
<keyword evidence="1" id="KW-0812">Transmembrane</keyword>
<dbReference type="EMBL" id="CM010632">
    <property type="protein sequence ID" value="RID62819.1"/>
    <property type="molecule type" value="Genomic_DNA"/>
</dbReference>